<dbReference type="Pfam" id="PF19263">
    <property type="entry name" value="DUF5906"/>
    <property type="match status" value="1"/>
</dbReference>
<dbReference type="PANTHER" id="PTHR35372">
    <property type="entry name" value="ATP BINDING PROTEIN-RELATED"/>
    <property type="match status" value="1"/>
</dbReference>
<dbReference type="GO" id="GO:0016787">
    <property type="term" value="F:hydrolase activity"/>
    <property type="evidence" value="ECO:0007669"/>
    <property type="project" value="UniProtKB-KW"/>
</dbReference>
<dbReference type="GO" id="GO:0004386">
    <property type="term" value="F:helicase activity"/>
    <property type="evidence" value="ECO:0007669"/>
    <property type="project" value="UniProtKB-KW"/>
</dbReference>
<comment type="caution">
    <text evidence="6">The sequence shown here is derived from an EMBL/GenBank/DDBJ whole genome shotgun (WGS) entry which is preliminary data.</text>
</comment>
<evidence type="ECO:0000256" key="4">
    <source>
        <dbReference type="ARBA" id="ARBA00022840"/>
    </source>
</evidence>
<dbReference type="Pfam" id="PF09250">
    <property type="entry name" value="Prim-Pol"/>
    <property type="match status" value="1"/>
</dbReference>
<dbReference type="Pfam" id="PF08706">
    <property type="entry name" value="D5_N"/>
    <property type="match status" value="1"/>
</dbReference>
<keyword evidence="3" id="KW-0347">Helicase</keyword>
<dbReference type="Proteomes" id="UP000239047">
    <property type="component" value="Unassembled WGS sequence"/>
</dbReference>
<evidence type="ECO:0000256" key="2">
    <source>
        <dbReference type="ARBA" id="ARBA00022801"/>
    </source>
</evidence>
<evidence type="ECO:0000259" key="5">
    <source>
        <dbReference type="PROSITE" id="PS51206"/>
    </source>
</evidence>
<keyword evidence="2" id="KW-0378">Hydrolase</keyword>
<dbReference type="SUPFAM" id="SSF52540">
    <property type="entry name" value="P-loop containing nucleoside triphosphate hydrolases"/>
    <property type="match status" value="1"/>
</dbReference>
<sequence length="699" mass="79213">MAIIDSKNDYLKTVERILPGGKVFKLKGYSNGNTDYQKAKRSIVKGFTTDAAVHLNDSQIKQHLDQGGWCGILIPKGSIVIDVDDHGSAEKLQQLLEGEGVNHHAIMTPNGRQFIFQCRSEVNKAIKQDSKLFTTIGVTVDTRVMNKGYIVMPSPNTENRTIIAQSMDGADELPEYLLPIRRKASLKDANYSLPIPLQDGSRNQEFSKWAGYLRAWEVPKKLLIYSMKLIHRYFVEDHGTFTEEEARATIRSAVNWQPEQPASKRLSAADDFDVIPTNIGYFEGKKFIPQYLAEEIMAEKPMVFEGKTLFAYEDGVYREVSDYVIRSLCMEKLGKDFRKTYADETIHFIQVATFRPIGERSPSIEFINVKNGLLDWREEKLHPHTPDYFSTSQLPITYNPEASCPGIEKFFKSVVPHDAIPLVEEWFGYCMLPTAKYGKALMLIGSGSNGKSKFIDLFEAFIGAENLTNVPLQDLEHNRFKLAKLYGKLANTSADLSAEALKTSSTFKNVVTGDRVSAEFKGKDSFDFRPFARLIFSANELPRSSDLTPGFFRRWVIIPFPNKFGPGGKPADPDLLEKLTVEEELSGLLNVALQGLLRLEFTSEFTNNKTTEDALEKYRKEIDNVVTFIEEKCLLDPEKVTPKQEVFAEYQSWCMSSGYKSLGKVKFYHRFEAQAAVMEVRLDKQSERSYKGVEIVSFL</sequence>
<dbReference type="Gene3D" id="3.40.50.300">
    <property type="entry name" value="P-loop containing nucleotide triphosphate hydrolases"/>
    <property type="match status" value="1"/>
</dbReference>
<protein>
    <recommendedName>
        <fullName evidence="5">SF3 helicase domain-containing protein</fullName>
    </recommendedName>
</protein>
<dbReference type="InterPro" id="IPR045455">
    <property type="entry name" value="NrS-1_pol-like_helicase"/>
</dbReference>
<evidence type="ECO:0000256" key="1">
    <source>
        <dbReference type="ARBA" id="ARBA00022741"/>
    </source>
</evidence>
<dbReference type="SMART" id="SM00885">
    <property type="entry name" value="D5_N"/>
    <property type="match status" value="1"/>
</dbReference>
<dbReference type="InterPro" id="IPR014015">
    <property type="entry name" value="Helicase_SF3_DNA-vir"/>
</dbReference>
<dbReference type="EMBL" id="PREZ01000004">
    <property type="protein sequence ID" value="PPA70179.1"/>
    <property type="molecule type" value="Genomic_DNA"/>
</dbReference>
<dbReference type="OrthoDB" id="9763644at2"/>
<evidence type="ECO:0000313" key="7">
    <source>
        <dbReference type="Proteomes" id="UP000239047"/>
    </source>
</evidence>
<dbReference type="GO" id="GO:0005524">
    <property type="term" value="F:ATP binding"/>
    <property type="evidence" value="ECO:0007669"/>
    <property type="project" value="UniProtKB-KW"/>
</dbReference>
<keyword evidence="7" id="KW-1185">Reference proteome</keyword>
<dbReference type="NCBIfam" id="TIGR01613">
    <property type="entry name" value="primase_Cterm"/>
    <property type="match status" value="1"/>
</dbReference>
<dbReference type="InterPro" id="IPR004968">
    <property type="entry name" value="DNA_primase/NTPase_C"/>
</dbReference>
<accession>A0A2S5GB04</accession>
<organism evidence="6 7">
    <name type="scientific">Jeotgalibacillus proteolyticus</name>
    <dbReference type="NCBI Taxonomy" id="2082395"/>
    <lineage>
        <taxon>Bacteria</taxon>
        <taxon>Bacillati</taxon>
        <taxon>Bacillota</taxon>
        <taxon>Bacilli</taxon>
        <taxon>Bacillales</taxon>
        <taxon>Caryophanaceae</taxon>
        <taxon>Jeotgalibacillus</taxon>
    </lineage>
</organism>
<dbReference type="PROSITE" id="PS51206">
    <property type="entry name" value="SF3_HELICASE_1"/>
    <property type="match status" value="1"/>
</dbReference>
<dbReference type="InterPro" id="IPR027417">
    <property type="entry name" value="P-loop_NTPase"/>
</dbReference>
<dbReference type="InterPro" id="IPR006500">
    <property type="entry name" value="Helicase_put_C_phage/plasmid"/>
</dbReference>
<evidence type="ECO:0000256" key="3">
    <source>
        <dbReference type="ARBA" id="ARBA00022806"/>
    </source>
</evidence>
<dbReference type="InterPro" id="IPR014818">
    <property type="entry name" value="Phage/plasmid_primase_P4_C"/>
</dbReference>
<dbReference type="RefSeq" id="WP_104058128.1">
    <property type="nucleotide sequence ID" value="NZ_PREZ01000004.1"/>
</dbReference>
<gene>
    <name evidence="6" type="ORF">C4B60_11370</name>
</gene>
<reference evidence="6 7" key="1">
    <citation type="submission" date="2018-02" db="EMBL/GenBank/DDBJ databases">
        <title>Jeotgalibacillus proteolyticum sp. nov. a protease producing bacterium isolated from ocean sediments of Laizhou Bay.</title>
        <authorList>
            <person name="Li Y."/>
        </authorList>
    </citation>
    <scope>NUCLEOTIDE SEQUENCE [LARGE SCALE GENOMIC DNA]</scope>
    <source>
        <strain evidence="6 7">22-7</strain>
    </source>
</reference>
<keyword evidence="1" id="KW-0547">Nucleotide-binding</keyword>
<feature type="domain" description="SF3 helicase" evidence="5">
    <location>
        <begin position="418"/>
        <end position="573"/>
    </location>
</feature>
<dbReference type="InterPro" id="IPR015330">
    <property type="entry name" value="DNA_primase/pol_bifunc_N"/>
</dbReference>
<evidence type="ECO:0000313" key="6">
    <source>
        <dbReference type="EMBL" id="PPA70179.1"/>
    </source>
</evidence>
<keyword evidence="4" id="KW-0067">ATP-binding</keyword>
<name>A0A2S5GB04_9BACL</name>
<dbReference type="InterPro" id="IPR051620">
    <property type="entry name" value="ORF904-like_C"/>
</dbReference>
<proteinExistence type="predicted"/>
<dbReference type="Pfam" id="PF03288">
    <property type="entry name" value="Pox_D5"/>
    <property type="match status" value="1"/>
</dbReference>
<dbReference type="AlphaFoldDB" id="A0A2S5GB04"/>
<dbReference type="PANTHER" id="PTHR35372:SF2">
    <property type="entry name" value="SF3 HELICASE DOMAIN-CONTAINING PROTEIN"/>
    <property type="match status" value="1"/>
</dbReference>